<evidence type="ECO:0000256" key="10">
    <source>
        <dbReference type="PIRSR" id="PIRSR035805-1"/>
    </source>
</evidence>
<reference evidence="14 15" key="1">
    <citation type="journal article" date="2013" name="ISME J.">
        <title>By their genes ye shall know them: genomic signatures of predatory bacteria.</title>
        <authorList>
            <person name="Pasternak Z."/>
            <person name="Pietrokovski S."/>
            <person name="Rotem O."/>
            <person name="Gophna U."/>
            <person name="Lurie-Weinberger M.N."/>
            <person name="Jurkevitch E."/>
        </authorList>
    </citation>
    <scope>NUCLEOTIDE SEQUENCE [LARGE SCALE GENOMIC DNA]</scope>
    <source>
        <strain evidence="14 15">JSS</strain>
    </source>
</reference>
<dbReference type="RefSeq" id="WP_015470865.1">
    <property type="nucleotide sequence ID" value="NC_020813.1"/>
</dbReference>
<protein>
    <recommendedName>
        <fullName evidence="2 9">Thymidine kinase</fullName>
        <ecNumber evidence="2 9">2.7.1.21</ecNumber>
    </recommendedName>
</protein>
<dbReference type="InterPro" id="IPR027417">
    <property type="entry name" value="P-loop_NTPase"/>
</dbReference>
<evidence type="ECO:0000256" key="2">
    <source>
        <dbReference type="ARBA" id="ARBA00012118"/>
    </source>
</evidence>
<evidence type="ECO:0000256" key="4">
    <source>
        <dbReference type="ARBA" id="ARBA00022634"/>
    </source>
</evidence>
<dbReference type="Gene3D" id="3.30.60.20">
    <property type="match status" value="1"/>
</dbReference>
<feature type="binding site" evidence="9">
    <location>
        <begin position="83"/>
        <end position="86"/>
    </location>
    <ligand>
        <name>ATP</name>
        <dbReference type="ChEBI" id="CHEBI:30616"/>
    </ligand>
</feature>
<sequence length="196" mass="22126">MSGWIEVVAGSMYSGKTEELIRRVRRAQYAKLKVQVFKPIIDQRYHQTNVTSHNQNQVEATPLANIHDVWDHLADDTKVVAFDEGQFFTMELVPVCRDLAARGVRVIISGLDMDWKGQPFEPIPTLMAIAEDVTKHRAICTKCGELATYTQKIGGSADSQIEVGSQQFYEARCRLHFRPVVEALDESSRAEMTLTI</sequence>
<feature type="binding site" evidence="11">
    <location>
        <position position="169"/>
    </location>
    <ligand>
        <name>substrate</name>
    </ligand>
</feature>
<proteinExistence type="inferred from homology"/>
<feature type="active site" description="Proton acceptor" evidence="9 10">
    <location>
        <position position="84"/>
    </location>
</feature>
<dbReference type="OrthoDB" id="5291474at2"/>
<keyword evidence="8 9" id="KW-0067">ATP-binding</keyword>
<accession>M4VD12</accession>
<keyword evidence="4 9" id="KW-0237">DNA synthesis</keyword>
<feature type="binding site" evidence="9">
    <location>
        <position position="176"/>
    </location>
    <ligand>
        <name>Zn(2+)</name>
        <dbReference type="ChEBI" id="CHEBI:29105"/>
    </ligand>
</feature>
<dbReference type="GO" id="GO:0008270">
    <property type="term" value="F:zinc ion binding"/>
    <property type="evidence" value="ECO:0007669"/>
    <property type="project" value="UniProtKB-UniRule"/>
</dbReference>
<feature type="binding site" evidence="9">
    <location>
        <position position="143"/>
    </location>
    <ligand>
        <name>Zn(2+)</name>
        <dbReference type="ChEBI" id="CHEBI:29105"/>
    </ligand>
</feature>
<name>M4VD12_9BACT</name>
<keyword evidence="6 9" id="KW-0547">Nucleotide-binding</keyword>
<dbReference type="GO" id="GO:0005524">
    <property type="term" value="F:ATP binding"/>
    <property type="evidence" value="ECO:0007669"/>
    <property type="project" value="UniProtKB-UniRule"/>
</dbReference>
<dbReference type="Pfam" id="PF00265">
    <property type="entry name" value="TK"/>
    <property type="match status" value="1"/>
</dbReference>
<dbReference type="AlphaFoldDB" id="M4VD12"/>
<dbReference type="SUPFAM" id="SSF52540">
    <property type="entry name" value="P-loop containing nucleoside triphosphate hydrolases"/>
    <property type="match status" value="1"/>
</dbReference>
<dbReference type="GO" id="GO:0004797">
    <property type="term" value="F:thymidine kinase activity"/>
    <property type="evidence" value="ECO:0007669"/>
    <property type="project" value="UniProtKB-UniRule"/>
</dbReference>
<feature type="binding site" evidence="9">
    <location>
        <position position="173"/>
    </location>
    <ligand>
        <name>Zn(2+)</name>
        <dbReference type="ChEBI" id="CHEBI:29105"/>
    </ligand>
</feature>
<evidence type="ECO:0000256" key="3">
    <source>
        <dbReference type="ARBA" id="ARBA00022490"/>
    </source>
</evidence>
<comment type="subunit">
    <text evidence="9">Homotetramer.</text>
</comment>
<dbReference type="Proteomes" id="UP000012040">
    <property type="component" value="Chromosome"/>
</dbReference>
<evidence type="ECO:0000256" key="11">
    <source>
        <dbReference type="PIRSR" id="PIRSR035805-2"/>
    </source>
</evidence>
<dbReference type="FunFam" id="3.40.50.300:FF:000384">
    <property type="entry name" value="Thymidine kinase"/>
    <property type="match status" value="1"/>
</dbReference>
<feature type="binding site" evidence="11">
    <location>
        <begin position="161"/>
        <end position="164"/>
    </location>
    <ligand>
        <name>substrate</name>
    </ligand>
</feature>
<gene>
    <name evidence="9" type="primary">tdk</name>
    <name evidence="14" type="ORF">A11Q_2159</name>
</gene>
<evidence type="ECO:0000313" key="14">
    <source>
        <dbReference type="EMBL" id="AGH96375.1"/>
    </source>
</evidence>
<dbReference type="InterPro" id="IPR001267">
    <property type="entry name" value="Thymidine_kinase"/>
</dbReference>
<evidence type="ECO:0000256" key="1">
    <source>
        <dbReference type="ARBA" id="ARBA00007587"/>
    </source>
</evidence>
<dbReference type="HOGENOM" id="CLU_064400_3_0_7"/>
<keyword evidence="9" id="KW-0479">Metal-binding</keyword>
<evidence type="ECO:0000256" key="7">
    <source>
        <dbReference type="ARBA" id="ARBA00022777"/>
    </source>
</evidence>
<keyword evidence="5 9" id="KW-0808">Transferase</keyword>
<comment type="subcellular location">
    <subcellularLocation>
        <location evidence="9">Cytoplasm</location>
    </subcellularLocation>
</comment>
<organism evidence="14 15">
    <name type="scientific">Pseudobdellovibrio exovorus JSS</name>
    <dbReference type="NCBI Taxonomy" id="1184267"/>
    <lineage>
        <taxon>Bacteria</taxon>
        <taxon>Pseudomonadati</taxon>
        <taxon>Bdellovibrionota</taxon>
        <taxon>Bdellovibrionia</taxon>
        <taxon>Bdellovibrionales</taxon>
        <taxon>Pseudobdellovibrionaceae</taxon>
        <taxon>Pseudobdellovibrio</taxon>
    </lineage>
</organism>
<dbReference type="Gene3D" id="3.40.50.300">
    <property type="entry name" value="P-loop containing nucleotide triphosphate hydrolases"/>
    <property type="match status" value="1"/>
</dbReference>
<dbReference type="PATRIC" id="fig|1184267.3.peg.2186"/>
<dbReference type="PANTHER" id="PTHR11441">
    <property type="entry name" value="THYMIDINE KINASE"/>
    <property type="match status" value="1"/>
</dbReference>
<feature type="binding site" evidence="9">
    <location>
        <position position="140"/>
    </location>
    <ligand>
        <name>Zn(2+)</name>
        <dbReference type="ChEBI" id="CHEBI:29105"/>
    </ligand>
</feature>
<evidence type="ECO:0000256" key="13">
    <source>
        <dbReference type="RuleBase" id="RU004165"/>
    </source>
</evidence>
<dbReference type="NCBIfam" id="NF003296">
    <property type="entry name" value="PRK04296.1-1"/>
    <property type="match status" value="1"/>
</dbReference>
<evidence type="ECO:0000256" key="5">
    <source>
        <dbReference type="ARBA" id="ARBA00022679"/>
    </source>
</evidence>
<dbReference type="GO" id="GO:0071897">
    <property type="term" value="P:DNA biosynthetic process"/>
    <property type="evidence" value="ECO:0007669"/>
    <property type="project" value="UniProtKB-KW"/>
</dbReference>
<evidence type="ECO:0000256" key="8">
    <source>
        <dbReference type="ARBA" id="ARBA00022840"/>
    </source>
</evidence>
<dbReference type="eggNOG" id="COG1435">
    <property type="taxonomic scope" value="Bacteria"/>
</dbReference>
<evidence type="ECO:0000256" key="12">
    <source>
        <dbReference type="RuleBase" id="RU000544"/>
    </source>
</evidence>
<comment type="similarity">
    <text evidence="1 9 13">Belongs to the thymidine kinase family.</text>
</comment>
<dbReference type="STRING" id="1184267.A11Q_2159"/>
<dbReference type="KEGG" id="bex:A11Q_2159"/>
<dbReference type="PANTHER" id="PTHR11441:SF0">
    <property type="entry name" value="THYMIDINE KINASE, CYTOSOLIC"/>
    <property type="match status" value="1"/>
</dbReference>
<evidence type="ECO:0000256" key="9">
    <source>
        <dbReference type="HAMAP-Rule" id="MF_00124"/>
    </source>
</evidence>
<evidence type="ECO:0000256" key="6">
    <source>
        <dbReference type="ARBA" id="ARBA00022741"/>
    </source>
</evidence>
<dbReference type="GO" id="GO:0005829">
    <property type="term" value="C:cytosol"/>
    <property type="evidence" value="ECO:0007669"/>
    <property type="project" value="TreeGrafter"/>
</dbReference>
<keyword evidence="15" id="KW-1185">Reference proteome</keyword>
<dbReference type="EC" id="2.7.1.21" evidence="2 9"/>
<dbReference type="GO" id="GO:0046104">
    <property type="term" value="P:thymidine metabolic process"/>
    <property type="evidence" value="ECO:0007669"/>
    <property type="project" value="TreeGrafter"/>
</dbReference>
<feature type="binding site" evidence="9">
    <location>
        <begin position="10"/>
        <end position="17"/>
    </location>
    <ligand>
        <name>ATP</name>
        <dbReference type="ChEBI" id="CHEBI:30616"/>
    </ligand>
</feature>
<keyword evidence="7 9" id="KW-0418">Kinase</keyword>
<evidence type="ECO:0000313" key="15">
    <source>
        <dbReference type="Proteomes" id="UP000012040"/>
    </source>
</evidence>
<dbReference type="HAMAP" id="MF_00124">
    <property type="entry name" value="Thymidine_kinase"/>
    <property type="match status" value="1"/>
</dbReference>
<comment type="catalytic activity">
    <reaction evidence="9 12">
        <text>thymidine + ATP = dTMP + ADP + H(+)</text>
        <dbReference type="Rhea" id="RHEA:19129"/>
        <dbReference type="ChEBI" id="CHEBI:15378"/>
        <dbReference type="ChEBI" id="CHEBI:17748"/>
        <dbReference type="ChEBI" id="CHEBI:30616"/>
        <dbReference type="ChEBI" id="CHEBI:63528"/>
        <dbReference type="ChEBI" id="CHEBI:456216"/>
        <dbReference type="EC" id="2.7.1.21"/>
    </reaction>
</comment>
<keyword evidence="3 9" id="KW-0963">Cytoplasm</keyword>
<keyword evidence="9" id="KW-0862">Zinc</keyword>
<dbReference type="PIRSF" id="PIRSF035805">
    <property type="entry name" value="TK_cell"/>
    <property type="match status" value="1"/>
</dbReference>
<dbReference type="SUPFAM" id="SSF57716">
    <property type="entry name" value="Glucocorticoid receptor-like (DNA-binding domain)"/>
    <property type="match status" value="1"/>
</dbReference>
<dbReference type="EMBL" id="CP003537">
    <property type="protein sequence ID" value="AGH96375.1"/>
    <property type="molecule type" value="Genomic_DNA"/>
</dbReference>